<keyword evidence="1" id="KW-0812">Transmembrane</keyword>
<dbReference type="GO" id="GO:0031505">
    <property type="term" value="P:fungal-type cell wall organization"/>
    <property type="evidence" value="ECO:0007669"/>
    <property type="project" value="TreeGrafter"/>
</dbReference>
<feature type="transmembrane region" description="Helical" evidence="1">
    <location>
        <begin position="234"/>
        <end position="258"/>
    </location>
</feature>
<proteinExistence type="predicted"/>
<evidence type="ECO:0000313" key="3">
    <source>
        <dbReference type="Proteomes" id="UP000076744"/>
    </source>
</evidence>
<dbReference type="PANTHER" id="PTHR28019:SF7">
    <property type="entry name" value="SUR7 PROTEIN"/>
    <property type="match status" value="1"/>
</dbReference>
<dbReference type="InterPro" id="IPR009571">
    <property type="entry name" value="SUR7/Rim9-like_fungi"/>
</dbReference>
<feature type="transmembrane region" description="Helical" evidence="1">
    <location>
        <begin position="286"/>
        <end position="309"/>
    </location>
</feature>
<name>A0A167U9N0_CORFA</name>
<protein>
    <submittedName>
        <fullName evidence="2">Actin cortical patch SUR7/pH-response regulator PalI</fullName>
    </submittedName>
</protein>
<dbReference type="STRING" id="1081104.A0A167U9N0"/>
<evidence type="ECO:0000256" key="1">
    <source>
        <dbReference type="SAM" id="Phobius"/>
    </source>
</evidence>
<organism evidence="2 3">
    <name type="scientific">Cordyceps fumosorosea (strain ARSEF 2679)</name>
    <name type="common">Isaria fumosorosea</name>
    <dbReference type="NCBI Taxonomy" id="1081104"/>
    <lineage>
        <taxon>Eukaryota</taxon>
        <taxon>Fungi</taxon>
        <taxon>Dikarya</taxon>
        <taxon>Ascomycota</taxon>
        <taxon>Pezizomycotina</taxon>
        <taxon>Sordariomycetes</taxon>
        <taxon>Hypocreomycetidae</taxon>
        <taxon>Hypocreales</taxon>
        <taxon>Cordycipitaceae</taxon>
        <taxon>Cordyceps</taxon>
    </lineage>
</organism>
<dbReference type="Pfam" id="PF06687">
    <property type="entry name" value="SUR7"/>
    <property type="match status" value="1"/>
</dbReference>
<dbReference type="PANTHER" id="PTHR28019">
    <property type="entry name" value="CELL MEMBRANE PROTEIN YLR413W-RELATED"/>
    <property type="match status" value="1"/>
</dbReference>
<feature type="transmembrane region" description="Helical" evidence="1">
    <location>
        <begin position="201"/>
        <end position="222"/>
    </location>
</feature>
<accession>A0A167U9N0</accession>
<dbReference type="OrthoDB" id="4159154at2759"/>
<dbReference type="GeneID" id="30021730"/>
<reference evidence="2 3" key="1">
    <citation type="journal article" date="2016" name="Genome Biol. Evol.">
        <title>Divergent and convergent evolution of fungal pathogenicity.</title>
        <authorList>
            <person name="Shang Y."/>
            <person name="Xiao G."/>
            <person name="Zheng P."/>
            <person name="Cen K."/>
            <person name="Zhan S."/>
            <person name="Wang C."/>
        </authorList>
    </citation>
    <scope>NUCLEOTIDE SEQUENCE [LARGE SCALE GENOMIC DNA]</scope>
    <source>
        <strain evidence="2 3">ARSEF 2679</strain>
    </source>
</reference>
<evidence type="ECO:0000313" key="2">
    <source>
        <dbReference type="EMBL" id="OAA61359.1"/>
    </source>
</evidence>
<keyword evidence="1" id="KW-1133">Transmembrane helix</keyword>
<dbReference type="GO" id="GO:0005886">
    <property type="term" value="C:plasma membrane"/>
    <property type="evidence" value="ECO:0007669"/>
    <property type="project" value="InterPro"/>
</dbReference>
<dbReference type="EMBL" id="AZHB01000013">
    <property type="protein sequence ID" value="OAA61359.1"/>
    <property type="molecule type" value="Genomic_DNA"/>
</dbReference>
<gene>
    <name evidence="2" type="ORF">ISF_05438</name>
</gene>
<dbReference type="InterPro" id="IPR052413">
    <property type="entry name" value="SUR7_domain"/>
</dbReference>
<sequence>MRSFTLRLAAVVSLVLTLISFILAAVTLFAGRDAGTLENYAVLRVNVSMAPKAVLQLGIDQLTGGGQNSLRLRSDDGWLDNLESGLQGFLDDVAKNITNVITQGVDGFVNDAAAEAKRRLNISDWYSLHVLSTCQGEFTPNATVRNPGHHTTSCTGDVRHRFNIAKILDRQFQIGNRNVSLGDLNGTDSVRDQVEGINDNLYALVILLSLAFGLIGAALFSTTGTIAWPTRKSLVLVTLILTALAGTIIAGASIAVTVQTARSIRELNQQTARIGIVASRGGPFLAILWTLMAFTTIVALTWQVLYVLVRRDARRAELVKYSAKNGASRQVAAGSEQLAQREK</sequence>
<dbReference type="AlphaFoldDB" id="A0A167U9N0"/>
<dbReference type="GO" id="GO:0051285">
    <property type="term" value="C:cell cortex of cell tip"/>
    <property type="evidence" value="ECO:0007669"/>
    <property type="project" value="TreeGrafter"/>
</dbReference>
<keyword evidence="1" id="KW-0472">Membrane</keyword>
<keyword evidence="3" id="KW-1185">Reference proteome</keyword>
<dbReference type="Proteomes" id="UP000076744">
    <property type="component" value="Unassembled WGS sequence"/>
</dbReference>
<dbReference type="RefSeq" id="XP_018703614.1">
    <property type="nucleotide sequence ID" value="XM_018849043.1"/>
</dbReference>
<comment type="caution">
    <text evidence="2">The sequence shown here is derived from an EMBL/GenBank/DDBJ whole genome shotgun (WGS) entry which is preliminary data.</text>
</comment>